<dbReference type="GeneID" id="116295890"/>
<evidence type="ECO:0000256" key="5">
    <source>
        <dbReference type="ARBA" id="ARBA00022824"/>
    </source>
</evidence>
<evidence type="ECO:0000256" key="11">
    <source>
        <dbReference type="ARBA" id="ARBA00072696"/>
    </source>
</evidence>
<dbReference type="SMART" id="SM00054">
    <property type="entry name" value="EFh"/>
    <property type="match status" value="5"/>
</dbReference>
<reference evidence="15" key="1">
    <citation type="submission" date="2025-08" db="UniProtKB">
        <authorList>
            <consortium name="RefSeq"/>
        </authorList>
    </citation>
    <scope>IDENTIFICATION</scope>
</reference>
<proteinExistence type="predicted"/>
<keyword evidence="7" id="KW-0325">Glycoprotein</keyword>
<dbReference type="Pfam" id="PF13499">
    <property type="entry name" value="EF-hand_7"/>
    <property type="match status" value="3"/>
</dbReference>
<evidence type="ECO:0000256" key="12">
    <source>
        <dbReference type="SAM" id="SignalP"/>
    </source>
</evidence>
<keyword evidence="14" id="KW-1185">Reference proteome</keyword>
<protein>
    <recommendedName>
        <fullName evidence="11">Reticulocalbin-3</fullName>
    </recommendedName>
</protein>
<evidence type="ECO:0000259" key="13">
    <source>
        <dbReference type="PROSITE" id="PS50222"/>
    </source>
</evidence>
<feature type="chain" id="PRO_5027791674" description="Reticulocalbin-3" evidence="12">
    <location>
        <begin position="24"/>
        <end position="318"/>
    </location>
</feature>
<dbReference type="GO" id="GO:0015031">
    <property type="term" value="P:protein transport"/>
    <property type="evidence" value="ECO:0007669"/>
    <property type="project" value="UniProtKB-ARBA"/>
</dbReference>
<keyword evidence="4" id="KW-0677">Repeat</keyword>
<dbReference type="FunFam" id="1.10.238.10:FF:000104">
    <property type="entry name" value="calumenin isoform X1"/>
    <property type="match status" value="1"/>
</dbReference>
<feature type="domain" description="EF-hand" evidence="13">
    <location>
        <begin position="72"/>
        <end position="107"/>
    </location>
</feature>
<accession>A0A6P8HTJ0</accession>
<dbReference type="InterPro" id="IPR002048">
    <property type="entry name" value="EF_hand_dom"/>
</dbReference>
<dbReference type="PROSITE" id="PS00018">
    <property type="entry name" value="EF_HAND_1"/>
    <property type="match status" value="5"/>
</dbReference>
<evidence type="ECO:0000256" key="9">
    <source>
        <dbReference type="ARBA" id="ARBA00056975"/>
    </source>
</evidence>
<feature type="domain" description="EF-hand" evidence="13">
    <location>
        <begin position="154"/>
        <end position="189"/>
    </location>
</feature>
<evidence type="ECO:0000313" key="14">
    <source>
        <dbReference type="Proteomes" id="UP000515163"/>
    </source>
</evidence>
<dbReference type="PANTHER" id="PTHR10827:SF52">
    <property type="entry name" value="IP16409P"/>
    <property type="match status" value="1"/>
</dbReference>
<comment type="subcellular location">
    <subcellularLocation>
        <location evidence="1">Endoplasmic reticulum lumen</location>
    </subcellularLocation>
</comment>
<dbReference type="Gene3D" id="1.10.238.10">
    <property type="entry name" value="EF-hand"/>
    <property type="match status" value="3"/>
</dbReference>
<gene>
    <name evidence="15" type="primary">LOC116295890</name>
</gene>
<evidence type="ECO:0000256" key="6">
    <source>
        <dbReference type="ARBA" id="ARBA00022837"/>
    </source>
</evidence>
<dbReference type="PANTHER" id="PTHR10827">
    <property type="entry name" value="RETICULOCALBIN"/>
    <property type="match status" value="1"/>
</dbReference>
<keyword evidence="5" id="KW-0256">Endoplasmic reticulum</keyword>
<evidence type="ECO:0000256" key="8">
    <source>
        <dbReference type="ARBA" id="ARBA00023186"/>
    </source>
</evidence>
<dbReference type="InterPro" id="IPR018247">
    <property type="entry name" value="EF_Hand_1_Ca_BS"/>
</dbReference>
<comment type="function">
    <text evidence="9">Probable molecular chaperone assisting protein biosynthesis and transport in the endoplasmic reticulum. Required for the proper biosynthesis and transport of pulmonary surfactant-associated protein A/SP-A, pulmonary surfactant-associated protein D/SP-D and the lipid transporter ABCA3. By regulating both the proper expression and the degradation through the endoplasmic reticulum-associated protein degradation pathway of these proteins plays a crucial role in pulmonary surfactant homeostasis. Has an anti-fibrotic activity by negatively regulating the secretion of type I and type III collagens. This calcium-binding protein also transiently associates with immature PCSK6 and regulates its secretion.</text>
</comment>
<dbReference type="SUPFAM" id="SSF47473">
    <property type="entry name" value="EF-hand"/>
    <property type="match status" value="2"/>
</dbReference>
<feature type="domain" description="EF-hand" evidence="13">
    <location>
        <begin position="191"/>
        <end position="226"/>
    </location>
</feature>
<evidence type="ECO:0000256" key="10">
    <source>
        <dbReference type="ARBA" id="ARBA00063143"/>
    </source>
</evidence>
<evidence type="ECO:0000256" key="4">
    <source>
        <dbReference type="ARBA" id="ARBA00022737"/>
    </source>
</evidence>
<dbReference type="OrthoDB" id="293868at2759"/>
<dbReference type="KEGG" id="aten:116295890"/>
<dbReference type="GO" id="GO:0005788">
    <property type="term" value="C:endoplasmic reticulum lumen"/>
    <property type="evidence" value="ECO:0007669"/>
    <property type="project" value="UniProtKB-SubCell"/>
</dbReference>
<keyword evidence="8" id="KW-0143">Chaperone</keyword>
<dbReference type="InterPro" id="IPR011992">
    <property type="entry name" value="EF-hand-dom_pair"/>
</dbReference>
<evidence type="ECO:0000256" key="3">
    <source>
        <dbReference type="ARBA" id="ARBA00022729"/>
    </source>
</evidence>
<organism evidence="14 15">
    <name type="scientific">Actinia tenebrosa</name>
    <name type="common">Australian red waratah sea anemone</name>
    <dbReference type="NCBI Taxonomy" id="6105"/>
    <lineage>
        <taxon>Eukaryota</taxon>
        <taxon>Metazoa</taxon>
        <taxon>Cnidaria</taxon>
        <taxon>Anthozoa</taxon>
        <taxon>Hexacorallia</taxon>
        <taxon>Actiniaria</taxon>
        <taxon>Actiniidae</taxon>
        <taxon>Actinia</taxon>
    </lineage>
</organism>
<dbReference type="GO" id="GO:0005509">
    <property type="term" value="F:calcium ion binding"/>
    <property type="evidence" value="ECO:0007669"/>
    <property type="project" value="InterPro"/>
</dbReference>
<dbReference type="Proteomes" id="UP000515163">
    <property type="component" value="Unplaced"/>
</dbReference>
<dbReference type="RefSeq" id="XP_031559709.1">
    <property type="nucleotide sequence ID" value="XM_031703849.1"/>
</dbReference>
<dbReference type="PROSITE" id="PS50222">
    <property type="entry name" value="EF_HAND_2"/>
    <property type="match status" value="4"/>
</dbReference>
<keyword evidence="3 12" id="KW-0732">Signal</keyword>
<dbReference type="InParanoid" id="A0A6P8HTJ0"/>
<evidence type="ECO:0000313" key="15">
    <source>
        <dbReference type="RefSeq" id="XP_031559709.1"/>
    </source>
</evidence>
<keyword evidence="6" id="KW-0106">Calcium</keyword>
<sequence>MMYKLSFAIVLLAVVIAVQNAVAKKKTPVRVKEGSFSDQEHFHDGKHDAKYDHDAFLGEDQANEMEKLSPTETKKRLRSLFVKMDVDGDKKLSRKELTDWIVDNMKKHVLKSTKMRMKELDKNKDGKASWDEYVNEQYEMVSIDTPEDKKLIEEMKNRDQKRFKLADSNDDGLLDPEELALFTHPEESARMTNLVVQENIEQLDKDGDGKINFEEYYGAGESEGIMKDEESLNSFRESFNKDLDKNHDGVLDNDEIRDWILPGGNVDPAAGEADHLMKEADLNKDNYLTVEEIIKNHELFSGSRVTAYGDLLKQKKEL</sequence>
<name>A0A6P8HTJ0_ACTTE</name>
<evidence type="ECO:0000256" key="1">
    <source>
        <dbReference type="ARBA" id="ARBA00004319"/>
    </source>
</evidence>
<keyword evidence="2" id="KW-0479">Metal-binding</keyword>
<feature type="signal peptide" evidence="12">
    <location>
        <begin position="1"/>
        <end position="23"/>
    </location>
</feature>
<evidence type="ECO:0000256" key="2">
    <source>
        <dbReference type="ARBA" id="ARBA00022723"/>
    </source>
</evidence>
<evidence type="ECO:0000256" key="7">
    <source>
        <dbReference type="ARBA" id="ARBA00023180"/>
    </source>
</evidence>
<dbReference type="AlphaFoldDB" id="A0A6P8HTJ0"/>
<comment type="subunit">
    <text evidence="10">Interacts with PCSK6 (immature form including the propeptide); probably involved in the maturation and the secretion of PCSK6.</text>
</comment>
<feature type="domain" description="EF-hand" evidence="13">
    <location>
        <begin position="230"/>
        <end position="266"/>
    </location>
</feature>